<dbReference type="EMBL" id="CP045894">
    <property type="protein sequence ID" value="QQP54961.1"/>
    <property type="molecule type" value="Genomic_DNA"/>
</dbReference>
<dbReference type="AlphaFoldDB" id="A0A7T8KFI7"/>
<sequence>NVDDHRKSLKTLTCKPCWTKTTLKQAMIESHGEDTRGGKWVHINSTKDSRKTKNIMRNAAHQ</sequence>
<feature type="non-terminal residue" evidence="1">
    <location>
        <position position="62"/>
    </location>
</feature>
<protein>
    <submittedName>
        <fullName evidence="1">Uncharacterized protein</fullName>
    </submittedName>
</protein>
<gene>
    <name evidence="1" type="ORF">FKW44_007967</name>
</gene>
<evidence type="ECO:0000313" key="2">
    <source>
        <dbReference type="Proteomes" id="UP000595437"/>
    </source>
</evidence>
<organism evidence="1 2">
    <name type="scientific">Caligus rogercresseyi</name>
    <name type="common">Sea louse</name>
    <dbReference type="NCBI Taxonomy" id="217165"/>
    <lineage>
        <taxon>Eukaryota</taxon>
        <taxon>Metazoa</taxon>
        <taxon>Ecdysozoa</taxon>
        <taxon>Arthropoda</taxon>
        <taxon>Crustacea</taxon>
        <taxon>Multicrustacea</taxon>
        <taxon>Hexanauplia</taxon>
        <taxon>Copepoda</taxon>
        <taxon>Siphonostomatoida</taxon>
        <taxon>Caligidae</taxon>
        <taxon>Caligus</taxon>
    </lineage>
</organism>
<name>A0A7T8KFI7_CALRO</name>
<proteinExistence type="predicted"/>
<reference evidence="2" key="1">
    <citation type="submission" date="2021-01" db="EMBL/GenBank/DDBJ databases">
        <title>Caligus Genome Assembly.</title>
        <authorList>
            <person name="Gallardo-Escarate C."/>
        </authorList>
    </citation>
    <scope>NUCLEOTIDE SEQUENCE [LARGE SCALE GENOMIC DNA]</scope>
</reference>
<feature type="non-terminal residue" evidence="1">
    <location>
        <position position="1"/>
    </location>
</feature>
<accession>A0A7T8KFI7</accession>
<evidence type="ECO:0000313" key="1">
    <source>
        <dbReference type="EMBL" id="QQP54961.1"/>
    </source>
</evidence>
<dbReference type="Proteomes" id="UP000595437">
    <property type="component" value="Chromosome 5"/>
</dbReference>
<keyword evidence="2" id="KW-1185">Reference proteome</keyword>